<evidence type="ECO:0000256" key="11">
    <source>
        <dbReference type="RuleBase" id="RU363047"/>
    </source>
</evidence>
<dbReference type="GO" id="GO:0071396">
    <property type="term" value="P:cellular response to lipid"/>
    <property type="evidence" value="ECO:0007669"/>
    <property type="project" value="UniProtKB-ARBA"/>
</dbReference>
<dbReference type="PRINTS" id="PR00245">
    <property type="entry name" value="OLFACTORYR"/>
</dbReference>
<evidence type="ECO:0000256" key="2">
    <source>
        <dbReference type="ARBA" id="ARBA00022606"/>
    </source>
</evidence>
<dbReference type="PROSITE" id="PS50262">
    <property type="entry name" value="G_PROTEIN_RECEP_F1_2"/>
    <property type="match status" value="1"/>
</dbReference>
<feature type="region of interest" description="Disordered" evidence="12">
    <location>
        <begin position="20"/>
        <end position="50"/>
    </location>
</feature>
<reference evidence="14" key="2">
    <citation type="submission" date="2025-09" db="UniProtKB">
        <authorList>
            <consortium name="Ensembl"/>
        </authorList>
    </citation>
    <scope>IDENTIFICATION</scope>
</reference>
<dbReference type="InterPro" id="IPR000276">
    <property type="entry name" value="GPCR_Rhodpsn"/>
</dbReference>
<dbReference type="PANTHER" id="PTHR26450">
    <property type="entry name" value="OLFACTORY RECEPTOR 56B1-RELATED"/>
    <property type="match status" value="1"/>
</dbReference>
<keyword evidence="6 10" id="KW-0297">G-protein coupled receptor</keyword>
<comment type="similarity">
    <text evidence="10">Belongs to the G-protein coupled receptor 1 family.</text>
</comment>
<evidence type="ECO:0000256" key="3">
    <source>
        <dbReference type="ARBA" id="ARBA00022692"/>
    </source>
</evidence>
<dbReference type="Pfam" id="PF13853">
    <property type="entry name" value="7tm_4"/>
    <property type="match status" value="1"/>
</dbReference>
<keyword evidence="9 10" id="KW-0807">Transducer</keyword>
<dbReference type="GO" id="GO:0004984">
    <property type="term" value="F:olfactory receptor activity"/>
    <property type="evidence" value="ECO:0007669"/>
    <property type="project" value="InterPro"/>
</dbReference>
<protein>
    <recommendedName>
        <fullName evidence="11">Olfactory receptor</fullName>
    </recommendedName>
</protein>
<feature type="transmembrane region" description="Helical" evidence="11">
    <location>
        <begin position="287"/>
        <end position="307"/>
    </location>
</feature>
<comment type="subcellular location">
    <subcellularLocation>
        <location evidence="11">Cell membrane</location>
        <topology evidence="11">Multi-pass membrane protein</topology>
    </subcellularLocation>
    <subcellularLocation>
        <location evidence="1">Membrane</location>
        <topology evidence="1">Multi-pass membrane protein</topology>
    </subcellularLocation>
</comment>
<feature type="transmembrane region" description="Helical" evidence="11">
    <location>
        <begin position="71"/>
        <end position="95"/>
    </location>
</feature>
<evidence type="ECO:0000256" key="6">
    <source>
        <dbReference type="ARBA" id="ARBA00023040"/>
    </source>
</evidence>
<organism evidence="14 15">
    <name type="scientific">Anas zonorhyncha</name>
    <name type="common">Eastern spot-billed duck</name>
    <dbReference type="NCBI Taxonomy" id="75864"/>
    <lineage>
        <taxon>Eukaryota</taxon>
        <taxon>Metazoa</taxon>
        <taxon>Chordata</taxon>
        <taxon>Craniata</taxon>
        <taxon>Vertebrata</taxon>
        <taxon>Euteleostomi</taxon>
        <taxon>Archelosauria</taxon>
        <taxon>Archosauria</taxon>
        <taxon>Dinosauria</taxon>
        <taxon>Saurischia</taxon>
        <taxon>Theropoda</taxon>
        <taxon>Coelurosauria</taxon>
        <taxon>Aves</taxon>
        <taxon>Neognathae</taxon>
        <taxon>Galloanserae</taxon>
        <taxon>Anseriformes</taxon>
        <taxon>Anatidae</taxon>
        <taxon>Anatinae</taxon>
        <taxon>Anas</taxon>
    </lineage>
</organism>
<feature type="compositionally biased region" description="Polar residues" evidence="12">
    <location>
        <begin position="34"/>
        <end position="50"/>
    </location>
</feature>
<keyword evidence="4 11" id="KW-0552">Olfaction</keyword>
<dbReference type="InterPro" id="IPR017452">
    <property type="entry name" value="GPCR_Rhodpsn_7TM"/>
</dbReference>
<accession>A0A8B9VA33</accession>
<dbReference type="PRINTS" id="PR00237">
    <property type="entry name" value="GPCRRHODOPSN"/>
</dbReference>
<dbReference type="Gene3D" id="1.20.1070.10">
    <property type="entry name" value="Rhodopsin 7-helix transmembrane proteins"/>
    <property type="match status" value="1"/>
</dbReference>
<keyword evidence="5 11" id="KW-1133">Transmembrane helix</keyword>
<evidence type="ECO:0000256" key="1">
    <source>
        <dbReference type="ARBA" id="ARBA00004141"/>
    </source>
</evidence>
<evidence type="ECO:0000256" key="4">
    <source>
        <dbReference type="ARBA" id="ARBA00022725"/>
    </source>
</evidence>
<feature type="domain" description="G-protein coupled receptors family 1 profile" evidence="13">
    <location>
        <begin position="87"/>
        <end position="338"/>
    </location>
</feature>
<dbReference type="PANTHER" id="PTHR26450:SF30">
    <property type="entry name" value="OLFACTORY RECEPTOR 572"/>
    <property type="match status" value="1"/>
</dbReference>
<feature type="transmembrane region" description="Helical" evidence="11">
    <location>
        <begin position="107"/>
        <end position="133"/>
    </location>
</feature>
<dbReference type="Ensembl" id="ENSAZOT00000022120.1">
    <property type="protein sequence ID" value="ENSAZOP00000020591.1"/>
    <property type="gene ID" value="ENSAZOG00000013346.1"/>
</dbReference>
<evidence type="ECO:0000256" key="10">
    <source>
        <dbReference type="RuleBase" id="RU000688"/>
    </source>
</evidence>
<dbReference type="SUPFAM" id="SSF81321">
    <property type="entry name" value="Family A G protein-coupled receptor-like"/>
    <property type="match status" value="1"/>
</dbReference>
<dbReference type="CDD" id="cd15222">
    <property type="entry name" value="7tmA_OR51-like"/>
    <property type="match status" value="1"/>
</dbReference>
<evidence type="ECO:0000313" key="14">
    <source>
        <dbReference type="Ensembl" id="ENSAZOP00000020591.1"/>
    </source>
</evidence>
<keyword evidence="7 11" id="KW-0472">Membrane</keyword>
<sequence>MGFAPAGLSTPHLPKCLPAAAASAPGAHPTSSALSGTRGPSEQEMSASNRTGPSPLTFILTGIPGLPMSSYWMALPLCCLYLLMLLGNCTLLWMIKTDHSLHTPMYYFLSMLAMADLGLSLTTLPTMLAVFCFKSTSFHFEACIVQMYFIHSFSEIESGVLVAMAFDRFMAICYPLRYASVLTSTLIMKAGAAIFVRGICVVLPVAVLIKKMPFCRSRVLSHSFCLHQDLLRLVCGDVRVNSVYGLTMVMLTKGLDSLTILLSYTMIIRAILSIISQEARAKAFSTCISHLCAILIFYIPLLGLSVMHRFGKHLPPLTHALMADAYLLVPPVLNPLVYSWKTKQIRRRILILLCQGRSQQHA</sequence>
<evidence type="ECO:0000256" key="7">
    <source>
        <dbReference type="ARBA" id="ARBA00023136"/>
    </source>
</evidence>
<keyword evidence="2 11" id="KW-0716">Sensory transduction</keyword>
<dbReference type="InterPro" id="IPR000725">
    <property type="entry name" value="Olfact_rcpt"/>
</dbReference>
<evidence type="ECO:0000313" key="15">
    <source>
        <dbReference type="Proteomes" id="UP000694549"/>
    </source>
</evidence>
<feature type="compositionally biased region" description="Low complexity" evidence="12">
    <location>
        <begin position="20"/>
        <end position="33"/>
    </location>
</feature>
<evidence type="ECO:0000256" key="12">
    <source>
        <dbReference type="SAM" id="MobiDB-lite"/>
    </source>
</evidence>
<dbReference type="Proteomes" id="UP000694549">
    <property type="component" value="Unplaced"/>
</dbReference>
<dbReference type="FunFam" id="1.20.1070.10:FF:000002">
    <property type="entry name" value="Olfactory receptor"/>
    <property type="match status" value="1"/>
</dbReference>
<keyword evidence="8 10" id="KW-0675">Receptor</keyword>
<evidence type="ECO:0000256" key="8">
    <source>
        <dbReference type="ARBA" id="ARBA00023170"/>
    </source>
</evidence>
<keyword evidence="11" id="KW-1003">Cell membrane</keyword>
<feature type="transmembrane region" description="Helical" evidence="11">
    <location>
        <begin position="257"/>
        <end position="275"/>
    </location>
</feature>
<feature type="transmembrane region" description="Helical" evidence="11">
    <location>
        <begin position="319"/>
        <end position="338"/>
    </location>
</feature>
<evidence type="ECO:0000256" key="5">
    <source>
        <dbReference type="ARBA" id="ARBA00022989"/>
    </source>
</evidence>
<feature type="transmembrane region" description="Helical" evidence="11">
    <location>
        <begin position="145"/>
        <end position="166"/>
    </location>
</feature>
<name>A0A8B9VA33_9AVES</name>
<dbReference type="GO" id="GO:0004930">
    <property type="term" value="F:G protein-coupled receptor activity"/>
    <property type="evidence" value="ECO:0007669"/>
    <property type="project" value="UniProtKB-KW"/>
</dbReference>
<dbReference type="InterPro" id="IPR050402">
    <property type="entry name" value="OR51/52/56-like"/>
</dbReference>
<keyword evidence="15" id="KW-1185">Reference proteome</keyword>
<dbReference type="PROSITE" id="PS00237">
    <property type="entry name" value="G_PROTEIN_RECEP_F1_1"/>
    <property type="match status" value="1"/>
</dbReference>
<dbReference type="GO" id="GO:0005886">
    <property type="term" value="C:plasma membrane"/>
    <property type="evidence" value="ECO:0007669"/>
    <property type="project" value="UniProtKB-SubCell"/>
</dbReference>
<dbReference type="AlphaFoldDB" id="A0A8B9VA33"/>
<reference evidence="14" key="1">
    <citation type="submission" date="2025-08" db="UniProtKB">
        <authorList>
            <consortium name="Ensembl"/>
        </authorList>
    </citation>
    <scope>IDENTIFICATION</scope>
</reference>
<proteinExistence type="inferred from homology"/>
<evidence type="ECO:0000259" key="13">
    <source>
        <dbReference type="PROSITE" id="PS50262"/>
    </source>
</evidence>
<feature type="transmembrane region" description="Helical" evidence="11">
    <location>
        <begin position="186"/>
        <end position="209"/>
    </location>
</feature>
<keyword evidence="3 10" id="KW-0812">Transmembrane</keyword>
<evidence type="ECO:0000256" key="9">
    <source>
        <dbReference type="ARBA" id="ARBA00023224"/>
    </source>
</evidence>